<keyword evidence="2" id="KW-1185">Reference proteome</keyword>
<name>A0AA36C8T0_9BILA</name>
<dbReference type="PANTHER" id="PTHR15592">
    <property type="entry name" value="MATRIN 3/NUCLEAR PROTEIN 220-RELATED"/>
    <property type="match status" value="1"/>
</dbReference>
<dbReference type="AlphaFoldDB" id="A0AA36C8T0"/>
<dbReference type="Proteomes" id="UP001177023">
    <property type="component" value="Unassembled WGS sequence"/>
</dbReference>
<dbReference type="InterPro" id="IPR035979">
    <property type="entry name" value="RBD_domain_sf"/>
</dbReference>
<protein>
    <submittedName>
        <fullName evidence="1">Uncharacterized protein</fullName>
    </submittedName>
</protein>
<dbReference type="SUPFAM" id="SSF54928">
    <property type="entry name" value="RNA-binding domain, RBD"/>
    <property type="match status" value="1"/>
</dbReference>
<organism evidence="1 2">
    <name type="scientific">Mesorhabditis spiculigera</name>
    <dbReference type="NCBI Taxonomy" id="96644"/>
    <lineage>
        <taxon>Eukaryota</taxon>
        <taxon>Metazoa</taxon>
        <taxon>Ecdysozoa</taxon>
        <taxon>Nematoda</taxon>
        <taxon>Chromadorea</taxon>
        <taxon>Rhabditida</taxon>
        <taxon>Rhabditina</taxon>
        <taxon>Rhabditomorpha</taxon>
        <taxon>Rhabditoidea</taxon>
        <taxon>Rhabditidae</taxon>
        <taxon>Mesorhabditinae</taxon>
        <taxon>Mesorhabditis</taxon>
    </lineage>
</organism>
<comment type="caution">
    <text evidence="1">The sequence shown here is derived from an EMBL/GenBank/DDBJ whole genome shotgun (WGS) entry which is preliminary data.</text>
</comment>
<evidence type="ECO:0000313" key="2">
    <source>
        <dbReference type="Proteomes" id="UP001177023"/>
    </source>
</evidence>
<sequence>MVDVELLQFCMNYGKINNYMVLKGKNQAFVEFEDQMSSSLMCETLSAVPVQIRGRTMFAQYSTHQALKVDNTPRKRTETSSNGDDVS</sequence>
<dbReference type="InterPro" id="IPR012677">
    <property type="entry name" value="Nucleotide-bd_a/b_plait_sf"/>
</dbReference>
<accession>A0AA36C8T0</accession>
<dbReference type="GO" id="GO:0003676">
    <property type="term" value="F:nucleic acid binding"/>
    <property type="evidence" value="ECO:0007669"/>
    <property type="project" value="InterPro"/>
</dbReference>
<dbReference type="Gene3D" id="3.30.70.330">
    <property type="match status" value="1"/>
</dbReference>
<reference evidence="1" key="1">
    <citation type="submission" date="2023-06" db="EMBL/GenBank/DDBJ databases">
        <authorList>
            <person name="Delattre M."/>
        </authorList>
    </citation>
    <scope>NUCLEOTIDE SEQUENCE</scope>
    <source>
        <strain evidence="1">AF72</strain>
    </source>
</reference>
<evidence type="ECO:0000313" key="1">
    <source>
        <dbReference type="EMBL" id="CAJ0563894.1"/>
    </source>
</evidence>
<proteinExistence type="predicted"/>
<feature type="non-terminal residue" evidence="1">
    <location>
        <position position="87"/>
    </location>
</feature>
<gene>
    <name evidence="1" type="ORF">MSPICULIGERA_LOCUS2596</name>
</gene>
<dbReference type="EMBL" id="CATQJA010000753">
    <property type="protein sequence ID" value="CAJ0563894.1"/>
    <property type="molecule type" value="Genomic_DNA"/>
</dbReference>